<evidence type="ECO:0000256" key="6">
    <source>
        <dbReference type="ARBA" id="ARBA00023136"/>
    </source>
</evidence>
<evidence type="ECO:0000256" key="1">
    <source>
        <dbReference type="ARBA" id="ARBA00004571"/>
    </source>
</evidence>
<dbReference type="PROSITE" id="PS52016">
    <property type="entry name" value="TONB_DEPENDENT_REC_3"/>
    <property type="match status" value="1"/>
</dbReference>
<dbReference type="RefSeq" id="WP_039094124.1">
    <property type="nucleotide sequence ID" value="NZ_JTDN01000001.1"/>
</dbReference>
<evidence type="ECO:0000259" key="11">
    <source>
        <dbReference type="Pfam" id="PF00593"/>
    </source>
</evidence>
<feature type="domain" description="TonB-dependent receptor-like beta-barrel" evidence="11">
    <location>
        <begin position="395"/>
        <end position="944"/>
    </location>
</feature>
<proteinExistence type="inferred from homology"/>
<dbReference type="PANTHER" id="PTHR47234:SF1">
    <property type="entry name" value="TONB-DEPENDENT RECEPTOR"/>
    <property type="match status" value="1"/>
</dbReference>
<evidence type="ECO:0000256" key="4">
    <source>
        <dbReference type="ARBA" id="ARBA00022692"/>
    </source>
</evidence>
<dbReference type="STRING" id="1572751.PK98_02815"/>
<evidence type="ECO:0000256" key="5">
    <source>
        <dbReference type="ARBA" id="ARBA00023077"/>
    </source>
</evidence>
<dbReference type="Pfam" id="PF00593">
    <property type="entry name" value="TonB_dep_Rec_b-barrel"/>
    <property type="match status" value="1"/>
</dbReference>
<sequence>MTSHRLLAATCLPAMALATAPAIAQEADAPIVVTGTLIAGPGDGAAPVQVFRADDLAAQGSPTLLDLTRLLPASSGVLGDSAQFDGRSQFAEGSASINLRGLGPQRTLVLLNGRRLAQSGSGNIPFVDVNLLPVDALDRIEILTDGGATTYGSDAIGGVVNFITRTNQNGFTASAAHRLIDGSKGDSNAALGWGGRIGPVRAFLSAGYQHRSELMASDRRAVLRPYAENPQGGWTGGGNPGNFDWDGPLNGTSFTADEGCEGLGGYRSPISGGDLCFTNFLGFTNIVEPEDRYQLFADLAVDLGPSAELRVTGLYGRLETTLATSPSFLPTVAPSGNAAFGGGGLFVIPAYAPALQDYCARFGAAAGCAPGQPALAFPVRFRPLLAGGNPLYDNARNTAKQPRDADMYQASAELGWQLAGALRLTASATYSEYDRHFAVGDSFVDLLQNALAGFGGPDCAYARPASRAGLNATQLAALAGTGGCTFFNPFSTAVSANAITGAVNPNFGGAALANDLATVDHIYDLSWRVANTRAWVADLVLAGGTGVELPGGEAEFAVGGQYRRDRYERRYTGANSLDLFPCPGSVLDPAATCAVETGALGFIGSNRNVAAADAVWAGFAEARLPLLPGLLVQLSARYESYGGGNTFDPQARIRWELADGIALRAGVGSTFRAAPPQSRLVDQVVLTLIGSALRAVDVRGDPGLAPERATTWNAGVDVAQGGFTAALDYWRYDFAGAIEAEPVGAITGALFGASGTANCGNPAFAALQARFTFSGGSCGIGNVQRLSTRLFNTGGIDTSGVDARVAYAFEPAAGLRLEGGLNATYTIEYQVDDLLVEGIIVQPAFDAAGTLNFQTTAYPLPDLKGFAWLQGESGGHLLRLQLNHIAGYDDARGAAIFGPSAALGGQSVPAGRHIGSFTTLDATWRWTLPLRDGGTTLSLALVNLADEQPPLARIDQNFDPFTHNALGRTLKLGVAQAF</sequence>
<dbReference type="Gene3D" id="2.170.130.10">
    <property type="entry name" value="TonB-dependent receptor, plug domain"/>
    <property type="match status" value="1"/>
</dbReference>
<dbReference type="OrthoDB" id="7394476at2"/>
<evidence type="ECO:0000259" key="12">
    <source>
        <dbReference type="Pfam" id="PF07715"/>
    </source>
</evidence>
<dbReference type="InterPro" id="IPR000531">
    <property type="entry name" value="Beta-barrel_TonB"/>
</dbReference>
<dbReference type="GO" id="GO:0009279">
    <property type="term" value="C:cell outer membrane"/>
    <property type="evidence" value="ECO:0007669"/>
    <property type="project" value="UniProtKB-SubCell"/>
</dbReference>
<evidence type="ECO:0000313" key="14">
    <source>
        <dbReference type="Proteomes" id="UP000030988"/>
    </source>
</evidence>
<evidence type="ECO:0000256" key="9">
    <source>
        <dbReference type="RuleBase" id="RU003357"/>
    </source>
</evidence>
<keyword evidence="5 9" id="KW-0798">TonB box</keyword>
<organism evidence="13 14">
    <name type="scientific">Croceibacterium mercuriale</name>
    <dbReference type="NCBI Taxonomy" id="1572751"/>
    <lineage>
        <taxon>Bacteria</taxon>
        <taxon>Pseudomonadati</taxon>
        <taxon>Pseudomonadota</taxon>
        <taxon>Alphaproteobacteria</taxon>
        <taxon>Sphingomonadales</taxon>
        <taxon>Erythrobacteraceae</taxon>
        <taxon>Croceibacterium</taxon>
    </lineage>
</organism>
<dbReference type="EMBL" id="JTDN01000001">
    <property type="protein sequence ID" value="KHL25609.1"/>
    <property type="molecule type" value="Genomic_DNA"/>
</dbReference>
<dbReference type="Proteomes" id="UP000030988">
    <property type="component" value="Unassembled WGS sequence"/>
</dbReference>
<comment type="subcellular location">
    <subcellularLocation>
        <location evidence="1 8">Cell outer membrane</location>
        <topology evidence="1 8">Multi-pass membrane protein</topology>
    </subcellularLocation>
</comment>
<dbReference type="AlphaFoldDB" id="A0A0B2BVY9"/>
<evidence type="ECO:0000256" key="7">
    <source>
        <dbReference type="ARBA" id="ARBA00023237"/>
    </source>
</evidence>
<keyword evidence="3 8" id="KW-1134">Transmembrane beta strand</keyword>
<dbReference type="InterPro" id="IPR012910">
    <property type="entry name" value="Plug_dom"/>
</dbReference>
<dbReference type="InterPro" id="IPR037066">
    <property type="entry name" value="Plug_dom_sf"/>
</dbReference>
<feature type="chain" id="PRO_5002088173" description="TonB-dependent receptor" evidence="10">
    <location>
        <begin position="25"/>
        <end position="978"/>
    </location>
</feature>
<keyword evidence="6 8" id="KW-0472">Membrane</keyword>
<reference evidence="13 14" key="1">
    <citation type="submission" date="2014-11" db="EMBL/GenBank/DDBJ databases">
        <title>Draft genome sequence of Kirrobacter mercurialis.</title>
        <authorList>
            <person name="Coil D.A."/>
            <person name="Eisen J.A."/>
        </authorList>
    </citation>
    <scope>NUCLEOTIDE SEQUENCE [LARGE SCALE GENOMIC DNA]</scope>
    <source>
        <strain evidence="13 14">Coronado</strain>
    </source>
</reference>
<evidence type="ECO:0008006" key="15">
    <source>
        <dbReference type="Google" id="ProtNLM"/>
    </source>
</evidence>
<keyword evidence="7 8" id="KW-0998">Cell outer membrane</keyword>
<comment type="similarity">
    <text evidence="8 9">Belongs to the TonB-dependent receptor family.</text>
</comment>
<keyword evidence="2 8" id="KW-0813">Transport</keyword>
<keyword evidence="10" id="KW-0732">Signal</keyword>
<protein>
    <recommendedName>
        <fullName evidence="15">TonB-dependent receptor</fullName>
    </recommendedName>
</protein>
<dbReference type="PANTHER" id="PTHR47234">
    <property type="match status" value="1"/>
</dbReference>
<dbReference type="InterPro" id="IPR039426">
    <property type="entry name" value="TonB-dep_rcpt-like"/>
</dbReference>
<keyword evidence="14" id="KW-1185">Reference proteome</keyword>
<comment type="caution">
    <text evidence="13">The sequence shown here is derived from an EMBL/GenBank/DDBJ whole genome shotgun (WGS) entry which is preliminary data.</text>
</comment>
<name>A0A0B2BVY9_9SPHN</name>
<feature type="signal peptide" evidence="10">
    <location>
        <begin position="1"/>
        <end position="24"/>
    </location>
</feature>
<dbReference type="Gene3D" id="2.40.170.20">
    <property type="entry name" value="TonB-dependent receptor, beta-barrel domain"/>
    <property type="match status" value="1"/>
</dbReference>
<keyword evidence="4 8" id="KW-0812">Transmembrane</keyword>
<evidence type="ECO:0000256" key="8">
    <source>
        <dbReference type="PROSITE-ProRule" id="PRU01360"/>
    </source>
</evidence>
<feature type="domain" description="TonB-dependent receptor plug" evidence="12">
    <location>
        <begin position="45"/>
        <end position="159"/>
    </location>
</feature>
<dbReference type="Pfam" id="PF07715">
    <property type="entry name" value="Plug"/>
    <property type="match status" value="1"/>
</dbReference>
<evidence type="ECO:0000313" key="13">
    <source>
        <dbReference type="EMBL" id="KHL25609.1"/>
    </source>
</evidence>
<gene>
    <name evidence="13" type="ORF">PK98_02815</name>
</gene>
<evidence type="ECO:0000256" key="10">
    <source>
        <dbReference type="SAM" id="SignalP"/>
    </source>
</evidence>
<evidence type="ECO:0000256" key="3">
    <source>
        <dbReference type="ARBA" id="ARBA00022452"/>
    </source>
</evidence>
<dbReference type="InterPro" id="IPR036942">
    <property type="entry name" value="Beta-barrel_TonB_sf"/>
</dbReference>
<dbReference type="SUPFAM" id="SSF56935">
    <property type="entry name" value="Porins"/>
    <property type="match status" value="1"/>
</dbReference>
<accession>A0A0B2BVY9</accession>
<evidence type="ECO:0000256" key="2">
    <source>
        <dbReference type="ARBA" id="ARBA00022448"/>
    </source>
</evidence>